<dbReference type="HOGENOM" id="CLU_1847656_0_0_1"/>
<dbReference type="Proteomes" id="UP000009022">
    <property type="component" value="Unassembled WGS sequence"/>
</dbReference>
<keyword evidence="1" id="KW-0472">Membrane</keyword>
<dbReference type="GeneID" id="6757499"/>
<dbReference type="CTD" id="6757499"/>
<keyword evidence="1" id="KW-1133">Transmembrane helix</keyword>
<dbReference type="AlphaFoldDB" id="B3S7N2"/>
<sequence>MAAKQFNLLLIAAILTLTQYHVECRKDWLTELPNIEITNEQLQNDLLIYRQIVVYYKQPVPSNMDQTLTRQFEADFRVVADALEYHKVKIAIISKLGMSLYPFEKWMSLIRIFNVFLVGLAVACAINNVLRMASSADKI</sequence>
<dbReference type="InParanoid" id="B3S7N2"/>
<evidence type="ECO:0000313" key="4">
    <source>
        <dbReference type="Proteomes" id="UP000009022"/>
    </source>
</evidence>
<gene>
    <name evidence="3" type="ORF">TRIADDRAFT_60231</name>
</gene>
<proteinExistence type="predicted"/>
<organism evidence="3 4">
    <name type="scientific">Trichoplax adhaerens</name>
    <name type="common">Trichoplax reptans</name>
    <dbReference type="NCBI Taxonomy" id="10228"/>
    <lineage>
        <taxon>Eukaryota</taxon>
        <taxon>Metazoa</taxon>
        <taxon>Placozoa</taxon>
        <taxon>Uniplacotomia</taxon>
        <taxon>Trichoplacea</taxon>
        <taxon>Trichoplacidae</taxon>
        <taxon>Trichoplax</taxon>
    </lineage>
</organism>
<evidence type="ECO:0000256" key="1">
    <source>
        <dbReference type="SAM" id="Phobius"/>
    </source>
</evidence>
<dbReference type="KEGG" id="tad:TRIADDRAFT_60231"/>
<protein>
    <submittedName>
        <fullName evidence="3">Uncharacterized protein</fullName>
    </submittedName>
</protein>
<dbReference type="EMBL" id="DS985254">
    <property type="protein sequence ID" value="EDV21319.1"/>
    <property type="molecule type" value="Genomic_DNA"/>
</dbReference>
<accession>B3S7N2</accession>
<feature type="transmembrane region" description="Helical" evidence="1">
    <location>
        <begin position="108"/>
        <end position="130"/>
    </location>
</feature>
<evidence type="ECO:0000313" key="3">
    <source>
        <dbReference type="EMBL" id="EDV21319.1"/>
    </source>
</evidence>
<reference evidence="3 4" key="1">
    <citation type="journal article" date="2008" name="Nature">
        <title>The Trichoplax genome and the nature of placozoans.</title>
        <authorList>
            <person name="Srivastava M."/>
            <person name="Begovic E."/>
            <person name="Chapman J."/>
            <person name="Putnam N.H."/>
            <person name="Hellsten U."/>
            <person name="Kawashima T."/>
            <person name="Kuo A."/>
            <person name="Mitros T."/>
            <person name="Salamov A."/>
            <person name="Carpenter M.L."/>
            <person name="Signorovitch A.Y."/>
            <person name="Moreno M.A."/>
            <person name="Kamm K."/>
            <person name="Grimwood J."/>
            <person name="Schmutz J."/>
            <person name="Shapiro H."/>
            <person name="Grigoriev I.V."/>
            <person name="Buss L.W."/>
            <person name="Schierwater B."/>
            <person name="Dellaporta S.L."/>
            <person name="Rokhsar D.S."/>
        </authorList>
    </citation>
    <scope>NUCLEOTIDE SEQUENCE [LARGE SCALE GENOMIC DNA]</scope>
    <source>
        <strain evidence="3 4">Grell-BS-1999</strain>
    </source>
</reference>
<dbReference type="RefSeq" id="XP_002116286.1">
    <property type="nucleotide sequence ID" value="XM_002116250.1"/>
</dbReference>
<keyword evidence="1" id="KW-0812">Transmembrane</keyword>
<keyword evidence="2" id="KW-0732">Signal</keyword>
<keyword evidence="4" id="KW-1185">Reference proteome</keyword>
<name>B3S7N2_TRIAD</name>
<feature type="chain" id="PRO_5002798490" evidence="2">
    <location>
        <begin position="25"/>
        <end position="139"/>
    </location>
</feature>
<feature type="signal peptide" evidence="2">
    <location>
        <begin position="1"/>
        <end position="24"/>
    </location>
</feature>
<evidence type="ECO:0000256" key="2">
    <source>
        <dbReference type="SAM" id="SignalP"/>
    </source>
</evidence>